<dbReference type="Proteomes" id="UP000637383">
    <property type="component" value="Unassembled WGS sequence"/>
</dbReference>
<protein>
    <submittedName>
        <fullName evidence="1">Uncharacterized protein</fullName>
    </submittedName>
</protein>
<organism evidence="1 2">
    <name type="scientific">Nostoc paludosum FACHB-159</name>
    <dbReference type="NCBI Taxonomy" id="2692908"/>
    <lineage>
        <taxon>Bacteria</taxon>
        <taxon>Bacillati</taxon>
        <taxon>Cyanobacteriota</taxon>
        <taxon>Cyanophyceae</taxon>
        <taxon>Nostocales</taxon>
        <taxon>Nostocaceae</taxon>
        <taxon>Nostoc</taxon>
    </lineage>
</organism>
<gene>
    <name evidence="1" type="ORF">H6H03_29690</name>
</gene>
<evidence type="ECO:0000313" key="1">
    <source>
        <dbReference type="EMBL" id="MBD2738011.1"/>
    </source>
</evidence>
<name>A0ABR8KGN0_9NOSO</name>
<accession>A0ABR8KGN0</accession>
<sequence>MARSAEQVGESPGTFGLISPFKILVYWGFGGHPQQAMNASFPQGKQRGAR</sequence>
<proteinExistence type="predicted"/>
<comment type="caution">
    <text evidence="1">The sequence shown here is derived from an EMBL/GenBank/DDBJ whole genome shotgun (WGS) entry which is preliminary data.</text>
</comment>
<reference evidence="1 2" key="1">
    <citation type="journal article" date="2020" name="ISME J.">
        <title>Comparative genomics reveals insights into cyanobacterial evolution and habitat adaptation.</title>
        <authorList>
            <person name="Chen M.Y."/>
            <person name="Teng W.K."/>
            <person name="Zhao L."/>
            <person name="Hu C.X."/>
            <person name="Zhou Y.K."/>
            <person name="Han B.P."/>
            <person name="Song L.R."/>
            <person name="Shu W.S."/>
        </authorList>
    </citation>
    <scope>NUCLEOTIDE SEQUENCE [LARGE SCALE GENOMIC DNA]</scope>
    <source>
        <strain evidence="1 2">FACHB-159</strain>
    </source>
</reference>
<evidence type="ECO:0000313" key="2">
    <source>
        <dbReference type="Proteomes" id="UP000637383"/>
    </source>
</evidence>
<keyword evidence="2" id="KW-1185">Reference proteome</keyword>
<dbReference type="EMBL" id="JACJTU010000041">
    <property type="protein sequence ID" value="MBD2738011.1"/>
    <property type="molecule type" value="Genomic_DNA"/>
</dbReference>